<evidence type="ECO:0000256" key="2">
    <source>
        <dbReference type="ARBA" id="ARBA00009025"/>
    </source>
</evidence>
<feature type="transmembrane region" description="Helical" evidence="7">
    <location>
        <begin position="207"/>
        <end position="226"/>
    </location>
</feature>
<comment type="similarity">
    <text evidence="2">Belongs to the complex I subunit 4 family.</text>
</comment>
<dbReference type="PANTHER" id="PTHR43507">
    <property type="entry name" value="NADH-UBIQUINONE OXIDOREDUCTASE CHAIN 4"/>
    <property type="match status" value="1"/>
</dbReference>
<keyword evidence="5 7" id="KW-0472">Membrane</keyword>
<feature type="transmembrane region" description="Helical" evidence="7">
    <location>
        <begin position="34"/>
        <end position="54"/>
    </location>
</feature>
<dbReference type="Proteomes" id="UP000004221">
    <property type="component" value="Unassembled WGS sequence"/>
</dbReference>
<dbReference type="Pfam" id="PF00361">
    <property type="entry name" value="Proton_antipo_M"/>
    <property type="match status" value="1"/>
</dbReference>
<dbReference type="GO" id="GO:0042773">
    <property type="term" value="P:ATP synthesis coupled electron transport"/>
    <property type="evidence" value="ECO:0007669"/>
    <property type="project" value="InterPro"/>
</dbReference>
<dbReference type="GO" id="GO:0015990">
    <property type="term" value="P:electron transport coupled proton transport"/>
    <property type="evidence" value="ECO:0007669"/>
    <property type="project" value="TreeGrafter"/>
</dbReference>
<dbReference type="GO" id="GO:0003954">
    <property type="term" value="F:NADH dehydrogenase activity"/>
    <property type="evidence" value="ECO:0007669"/>
    <property type="project" value="TreeGrafter"/>
</dbReference>
<evidence type="ECO:0000256" key="5">
    <source>
        <dbReference type="ARBA" id="ARBA00023136"/>
    </source>
</evidence>
<evidence type="ECO:0000256" key="1">
    <source>
        <dbReference type="ARBA" id="ARBA00004127"/>
    </source>
</evidence>
<evidence type="ECO:0000313" key="9">
    <source>
        <dbReference type="EMBL" id="CCF82790.1"/>
    </source>
</evidence>
<dbReference type="PRINTS" id="PR01437">
    <property type="entry name" value="NUOXDRDTASE4"/>
</dbReference>
<dbReference type="InterPro" id="IPR003918">
    <property type="entry name" value="NADH_UbQ_OxRdtase"/>
</dbReference>
<name>I4EDM8_9BACT</name>
<feature type="transmembrane region" description="Helical" evidence="7">
    <location>
        <begin position="410"/>
        <end position="430"/>
    </location>
</feature>
<sequence>MENLPILSLMTYTPLVGALIIVFWATASANVARWIALLASSLSFVFSLMMLARFDTTSNAMQFSEVHTWLPGVGVAYRLGVDGISVPLIVLTTLLSVISIIASWDPIKNRVREYMIAMLLLETGMIGVFISLDLFLFYIFWEVMLIPMALLIGIWGSKNRVYAAVKFFLYTLAGSLLMLVGIIAMYQSYFEETGIRTLNVQELAQGHYGYTFQILVFLAFFVAFAIKVPMWPFHTWLPDAHVEAPTAGSVILAGVLLKMGGYGLLRFNLPLFPEATKALAPYIIVLSVIAIIYGALVALVQPDMKKLVAYSSVSHMGFVTLGIFSLTTQGLYGAMIVMISHGLVTGALFLLVGMIYNRGHTRLIKAFGGLATNMPVYATFFGFFMFASVGLPGLSGFVGEFLALIGTFRVYPWAGAVSMVVVILSAWYMMWMYQRVVWVRAPGEPPDASDPASKLVGAGGHGAPHPVMGGSTSHDPHFVPPQTFRDVDFKEVVTLVPLALLTLWIGVQPGPVMDIVKPAVELLTRFYGGVGL</sequence>
<dbReference type="NCBIfam" id="TIGR01972">
    <property type="entry name" value="NDH_I_M"/>
    <property type="match status" value="1"/>
</dbReference>
<evidence type="ECO:0000259" key="8">
    <source>
        <dbReference type="Pfam" id="PF00361"/>
    </source>
</evidence>
<reference evidence="9 10" key="1">
    <citation type="journal article" date="2012" name="ISME J.">
        <title>Nitrification expanded: discovery, physiology and genomics of a nitrite-oxidizing bacterium from the phylum Chloroflexi.</title>
        <authorList>
            <person name="Sorokin D.Y."/>
            <person name="Lucker S."/>
            <person name="Vejmelkova D."/>
            <person name="Kostrikina N.A."/>
            <person name="Kleerebezem R."/>
            <person name="Rijpstra W.I."/>
            <person name="Damste J.S."/>
            <person name="Le Paslier D."/>
            <person name="Muyzer G."/>
            <person name="Wagner M."/>
            <person name="van Loosdrecht M.C."/>
            <person name="Daims H."/>
        </authorList>
    </citation>
    <scope>NUCLEOTIDE SEQUENCE [LARGE SCALE GENOMIC DNA]</scope>
    <source>
        <strain evidence="10">none</strain>
    </source>
</reference>
<keyword evidence="3 6" id="KW-0812">Transmembrane</keyword>
<accession>I4EDM8</accession>
<evidence type="ECO:0000256" key="3">
    <source>
        <dbReference type="ARBA" id="ARBA00022692"/>
    </source>
</evidence>
<dbReference type="EC" id="1.6.99.5" evidence="9"/>
<feature type="transmembrane region" description="Helical" evidence="7">
    <location>
        <begin position="307"/>
        <end position="326"/>
    </location>
</feature>
<dbReference type="GO" id="GO:0008137">
    <property type="term" value="F:NADH dehydrogenase (ubiquinone) activity"/>
    <property type="evidence" value="ECO:0007669"/>
    <property type="project" value="InterPro"/>
</dbReference>
<feature type="transmembrane region" description="Helical" evidence="7">
    <location>
        <begin position="279"/>
        <end position="300"/>
    </location>
</feature>
<dbReference type="GO" id="GO:0012505">
    <property type="term" value="C:endomembrane system"/>
    <property type="evidence" value="ECO:0007669"/>
    <property type="project" value="UniProtKB-SubCell"/>
</dbReference>
<dbReference type="PANTHER" id="PTHR43507:SF1">
    <property type="entry name" value="NADH-UBIQUINONE OXIDOREDUCTASE CHAIN 4"/>
    <property type="match status" value="1"/>
</dbReference>
<dbReference type="OrthoDB" id="9807568at2"/>
<feature type="transmembrane region" description="Helical" evidence="7">
    <location>
        <begin position="332"/>
        <end position="356"/>
    </location>
</feature>
<dbReference type="GO" id="GO:0048039">
    <property type="term" value="F:ubiquinone binding"/>
    <property type="evidence" value="ECO:0007669"/>
    <property type="project" value="TreeGrafter"/>
</dbReference>
<feature type="transmembrane region" description="Helical" evidence="7">
    <location>
        <begin position="376"/>
        <end position="398"/>
    </location>
</feature>
<dbReference type="RefSeq" id="WP_008475206.1">
    <property type="nucleotide sequence ID" value="NZ_CAGS01000065.1"/>
</dbReference>
<feature type="transmembrane region" description="Helical" evidence="7">
    <location>
        <begin position="6"/>
        <end position="27"/>
    </location>
</feature>
<organism evidence="9 10">
    <name type="scientific">Nitrolancea hollandica Lb</name>
    <dbReference type="NCBI Taxonomy" id="1129897"/>
    <lineage>
        <taxon>Bacteria</taxon>
        <taxon>Pseudomonadati</taxon>
        <taxon>Thermomicrobiota</taxon>
        <taxon>Thermomicrobia</taxon>
        <taxon>Sphaerobacterales</taxon>
        <taxon>Sphaerobacterineae</taxon>
        <taxon>Sphaerobacteraceae</taxon>
        <taxon>Nitrolancea</taxon>
    </lineage>
</organism>
<evidence type="ECO:0000256" key="7">
    <source>
        <dbReference type="SAM" id="Phobius"/>
    </source>
</evidence>
<keyword evidence="4 7" id="KW-1133">Transmembrane helix</keyword>
<comment type="caution">
    <text evidence="9">The sequence shown here is derived from an EMBL/GenBank/DDBJ whole genome shotgun (WGS) entry which is preliminary data.</text>
</comment>
<keyword evidence="10" id="KW-1185">Reference proteome</keyword>
<comment type="subcellular location">
    <subcellularLocation>
        <location evidence="1">Endomembrane system</location>
        <topology evidence="1">Multi-pass membrane protein</topology>
    </subcellularLocation>
    <subcellularLocation>
        <location evidence="6">Membrane</location>
        <topology evidence="6">Multi-pass membrane protein</topology>
    </subcellularLocation>
</comment>
<feature type="domain" description="NADH:quinone oxidoreductase/Mrp antiporter transmembrane" evidence="8">
    <location>
        <begin position="131"/>
        <end position="421"/>
    </location>
</feature>
<proteinExistence type="inferred from homology"/>
<feature type="transmembrane region" description="Helical" evidence="7">
    <location>
        <begin position="247"/>
        <end position="267"/>
    </location>
</feature>
<dbReference type="NCBIfam" id="NF004499">
    <property type="entry name" value="PRK05846.1-3"/>
    <property type="match status" value="1"/>
</dbReference>
<feature type="transmembrane region" description="Helical" evidence="7">
    <location>
        <begin position="114"/>
        <end position="132"/>
    </location>
</feature>
<feature type="transmembrane region" description="Helical" evidence="7">
    <location>
        <begin position="138"/>
        <end position="155"/>
    </location>
</feature>
<feature type="transmembrane region" description="Helical" evidence="7">
    <location>
        <begin position="167"/>
        <end position="187"/>
    </location>
</feature>
<dbReference type="AlphaFoldDB" id="I4EDM8"/>
<evidence type="ECO:0000256" key="6">
    <source>
        <dbReference type="RuleBase" id="RU000320"/>
    </source>
</evidence>
<dbReference type="InterPro" id="IPR010227">
    <property type="entry name" value="NADH_Q_OxRdtase_chainM/4"/>
</dbReference>
<protein>
    <submittedName>
        <fullName evidence="9">NADH-quinone oxidoreductase, subunit M</fullName>
        <ecNumber evidence="9">1.6.99.5</ecNumber>
    </submittedName>
</protein>
<keyword evidence="9" id="KW-0560">Oxidoreductase</keyword>
<feature type="transmembrane region" description="Helical" evidence="7">
    <location>
        <begin position="84"/>
        <end position="102"/>
    </location>
</feature>
<dbReference type="GO" id="GO:0016020">
    <property type="term" value="C:membrane"/>
    <property type="evidence" value="ECO:0007669"/>
    <property type="project" value="UniProtKB-SubCell"/>
</dbReference>
<dbReference type="InterPro" id="IPR001750">
    <property type="entry name" value="ND/Mrp_TM"/>
</dbReference>
<dbReference type="EMBL" id="CAGS01000065">
    <property type="protein sequence ID" value="CCF82790.1"/>
    <property type="molecule type" value="Genomic_DNA"/>
</dbReference>
<gene>
    <name evidence="9" type="primary">nuoM</name>
    <name evidence="9" type="ORF">NITHO_1570006</name>
</gene>
<evidence type="ECO:0000313" key="10">
    <source>
        <dbReference type="Proteomes" id="UP000004221"/>
    </source>
</evidence>
<evidence type="ECO:0000256" key="4">
    <source>
        <dbReference type="ARBA" id="ARBA00022989"/>
    </source>
</evidence>